<dbReference type="OrthoDB" id="2787347at2"/>
<dbReference type="EMBL" id="SSOB01000045">
    <property type="protein sequence ID" value="THF74052.1"/>
    <property type="molecule type" value="Genomic_DNA"/>
</dbReference>
<feature type="transmembrane region" description="Helical" evidence="1">
    <location>
        <begin position="6"/>
        <end position="26"/>
    </location>
</feature>
<evidence type="ECO:0000313" key="2">
    <source>
        <dbReference type="EMBL" id="THF74052.1"/>
    </source>
</evidence>
<proteinExistence type="predicted"/>
<protein>
    <recommendedName>
        <fullName evidence="4">Glycosyltransferase RgtA/B/C/D-like domain-containing protein</fullName>
    </recommendedName>
</protein>
<gene>
    <name evidence="2" type="ORF">E6C55_26545</name>
</gene>
<feature type="transmembrane region" description="Helical" evidence="1">
    <location>
        <begin position="364"/>
        <end position="384"/>
    </location>
</feature>
<feature type="transmembrane region" description="Helical" evidence="1">
    <location>
        <begin position="197"/>
        <end position="215"/>
    </location>
</feature>
<dbReference type="Proteomes" id="UP000310636">
    <property type="component" value="Unassembled WGS sequence"/>
</dbReference>
<feature type="transmembrane region" description="Helical" evidence="1">
    <location>
        <begin position="431"/>
        <end position="449"/>
    </location>
</feature>
<dbReference type="RefSeq" id="WP_136372864.1">
    <property type="nucleotide sequence ID" value="NZ_SSOB01000045.1"/>
</dbReference>
<keyword evidence="1" id="KW-0812">Transmembrane</keyword>
<accession>A0A4S4BHX6</accession>
<sequence>MELGMEMPLAVTAVLLLLSMAGYMLLARRMLALQWEFVPVFTFSSIACLVFLGGLVGMLYPVSLGVLLGGDLSLLVMALLWLRRRARPRLSLSIFQLGFFAGSLFFLQMLLRNRLTHYDNFSHWAIVLKLLLSTDAFPTPDAALIDFKNYPLGVTSFLYYICRFAGHSQSIMLVAQGLLIFSCFYAMFGIIADKQRFLLYAFLAFGLSTLSFFNITIRITNLLVDFLLPIYALAALAAVYRYRESPKRACLVVLPLAGLLTVVKSTGILFAAVALLFLVYMAFVYRRGSSWSDGFLLPIALCASFLPYIGWSRRMATVFEGVENKFEVSSSGLQGAATGKTPEQMKDIISLFLHSSTDLATRPALGIAAFEVAAIVASLFAAIVLKRKWKLWKAMLALNAVVLLYYAGILALYLYSMPLDEAIQLAGFERYASSIVVLFAGGLTLCAAVDLERSFYYKIGEMPSARAFKSVATKGYYQKGIWVCTSVAAIVLLSEYNGIQSIAAGYDGTLPNKVAAVTGDRWYEGGQADSHRYLFYASDTDQQVTNYYLQYIGKYFLYAPNVDGIVLFYEDNMDNLLSGYDYLVVVESDSDGDRLLRKHYGVQMEAGIYQITRSGEQIGLKLVN</sequence>
<feature type="transmembrane region" description="Helical" evidence="1">
    <location>
        <begin position="262"/>
        <end position="283"/>
    </location>
</feature>
<feature type="transmembrane region" description="Helical" evidence="1">
    <location>
        <begin position="295"/>
        <end position="311"/>
    </location>
</feature>
<feature type="transmembrane region" description="Helical" evidence="1">
    <location>
        <begin position="94"/>
        <end position="111"/>
    </location>
</feature>
<evidence type="ECO:0008006" key="4">
    <source>
        <dbReference type="Google" id="ProtNLM"/>
    </source>
</evidence>
<keyword evidence="1" id="KW-1133">Transmembrane helix</keyword>
<comment type="caution">
    <text evidence="2">The sequence shown here is derived from an EMBL/GenBank/DDBJ whole genome shotgun (WGS) entry which is preliminary data.</text>
</comment>
<keyword evidence="1" id="KW-0472">Membrane</keyword>
<feature type="transmembrane region" description="Helical" evidence="1">
    <location>
        <begin position="396"/>
        <end position="416"/>
    </location>
</feature>
<evidence type="ECO:0000256" key="1">
    <source>
        <dbReference type="SAM" id="Phobius"/>
    </source>
</evidence>
<evidence type="ECO:0000313" key="3">
    <source>
        <dbReference type="Proteomes" id="UP000310636"/>
    </source>
</evidence>
<feature type="transmembrane region" description="Helical" evidence="1">
    <location>
        <begin position="173"/>
        <end position="191"/>
    </location>
</feature>
<dbReference type="AlphaFoldDB" id="A0A4S4BHX6"/>
<name>A0A4S4BHX6_9BACL</name>
<feature type="transmembrane region" description="Helical" evidence="1">
    <location>
        <begin position="222"/>
        <end position="242"/>
    </location>
</feature>
<keyword evidence="3" id="KW-1185">Reference proteome</keyword>
<feature type="transmembrane region" description="Helical" evidence="1">
    <location>
        <begin position="38"/>
        <end position="56"/>
    </location>
</feature>
<feature type="transmembrane region" description="Helical" evidence="1">
    <location>
        <begin position="62"/>
        <end position="82"/>
    </location>
</feature>
<reference evidence="2 3" key="1">
    <citation type="submission" date="2019-04" db="EMBL/GenBank/DDBJ databases">
        <title>Cohnella sp. nov. isolated from preserved vegetables.</title>
        <authorList>
            <person name="Lin S.-Y."/>
            <person name="Hung M.-H."/>
            <person name="Young C.-C."/>
        </authorList>
    </citation>
    <scope>NUCLEOTIDE SEQUENCE [LARGE SCALE GENOMIC DNA]</scope>
    <source>
        <strain evidence="2 3">CC-MHH1044</strain>
    </source>
</reference>
<organism evidence="2 3">
    <name type="scientific">Cohnella fermenti</name>
    <dbReference type="NCBI Taxonomy" id="2565925"/>
    <lineage>
        <taxon>Bacteria</taxon>
        <taxon>Bacillati</taxon>
        <taxon>Bacillota</taxon>
        <taxon>Bacilli</taxon>
        <taxon>Bacillales</taxon>
        <taxon>Paenibacillaceae</taxon>
        <taxon>Cohnella</taxon>
    </lineage>
</organism>